<evidence type="ECO:0000259" key="1">
    <source>
        <dbReference type="PROSITE" id="PS51762"/>
    </source>
</evidence>
<sequence length="193" mass="21580">MLSDGKAKSFLQDWMIYDYWQRADDPAIRVDAKYNHQNVRVQDGSLLLLQKGFTDGTHVSMAGIQSKRIDILHGTFRAIFKVTGDSGGSCAGFFWYRDDRSELDIEVVTEGDSLVNGTINYTTHPSTDENGLPVPGATFREPTLAEDGTNADVCREHRFDSDDTGVRYYLDGELRHKDVRAPMLGGNLQVSLE</sequence>
<dbReference type="SUPFAM" id="SSF49899">
    <property type="entry name" value="Concanavalin A-like lectins/glucanases"/>
    <property type="match status" value="1"/>
</dbReference>
<reference evidence="2 3" key="1">
    <citation type="submission" date="2013-03" db="EMBL/GenBank/DDBJ databases">
        <title>The Genome Sequence of Phialophora europaea CBS 101466.</title>
        <authorList>
            <consortium name="The Broad Institute Genomics Platform"/>
            <person name="Cuomo C."/>
            <person name="de Hoog S."/>
            <person name="Gorbushina A."/>
            <person name="Walker B."/>
            <person name="Young S.K."/>
            <person name="Zeng Q."/>
            <person name="Gargeya S."/>
            <person name="Fitzgerald M."/>
            <person name="Haas B."/>
            <person name="Abouelleil A."/>
            <person name="Allen A.W."/>
            <person name="Alvarado L."/>
            <person name="Arachchi H.M."/>
            <person name="Berlin A.M."/>
            <person name="Chapman S.B."/>
            <person name="Gainer-Dewar J."/>
            <person name="Goldberg J."/>
            <person name="Griggs A."/>
            <person name="Gujja S."/>
            <person name="Hansen M."/>
            <person name="Howarth C."/>
            <person name="Imamovic A."/>
            <person name="Ireland A."/>
            <person name="Larimer J."/>
            <person name="McCowan C."/>
            <person name="Murphy C."/>
            <person name="Pearson M."/>
            <person name="Poon T.W."/>
            <person name="Priest M."/>
            <person name="Roberts A."/>
            <person name="Saif S."/>
            <person name="Shea T."/>
            <person name="Sisk P."/>
            <person name="Sykes S."/>
            <person name="Wortman J."/>
            <person name="Nusbaum C."/>
            <person name="Birren B."/>
        </authorList>
    </citation>
    <scope>NUCLEOTIDE SEQUENCE [LARGE SCALE GENOMIC DNA]</scope>
    <source>
        <strain evidence="2 3">CBS 101466</strain>
    </source>
</reference>
<name>W2SBH0_CYPE1</name>
<dbReference type="GeneID" id="19976528"/>
<dbReference type="EMBL" id="KB822712">
    <property type="protein sequence ID" value="ETN45358.1"/>
    <property type="molecule type" value="Genomic_DNA"/>
</dbReference>
<dbReference type="PANTHER" id="PTHR38121">
    <property type="entry name" value="GH16 DOMAIN-CONTAINING PROTEIN"/>
    <property type="match status" value="1"/>
</dbReference>
<dbReference type="Proteomes" id="UP000030752">
    <property type="component" value="Unassembled WGS sequence"/>
</dbReference>
<dbReference type="CDD" id="cd00413">
    <property type="entry name" value="Glyco_hydrolase_16"/>
    <property type="match status" value="1"/>
</dbReference>
<gene>
    <name evidence="2" type="ORF">HMPREF1541_09189</name>
</gene>
<accession>W2SBH0</accession>
<dbReference type="GO" id="GO:0004553">
    <property type="term" value="F:hydrolase activity, hydrolyzing O-glycosyl compounds"/>
    <property type="evidence" value="ECO:0007669"/>
    <property type="project" value="InterPro"/>
</dbReference>
<dbReference type="RefSeq" id="XP_008712086.1">
    <property type="nucleotide sequence ID" value="XM_008713864.1"/>
</dbReference>
<dbReference type="AlphaFoldDB" id="W2SBH0"/>
<dbReference type="PANTHER" id="PTHR38121:SF2">
    <property type="entry name" value="ACYLTRANSFERASE 3 DOMAIN-CONTAINING PROTEIN"/>
    <property type="match status" value="1"/>
</dbReference>
<dbReference type="InterPro" id="IPR013320">
    <property type="entry name" value="ConA-like_dom_sf"/>
</dbReference>
<dbReference type="OrthoDB" id="25131at2759"/>
<dbReference type="Gene3D" id="2.60.120.200">
    <property type="match status" value="1"/>
</dbReference>
<organism evidence="2 3">
    <name type="scientific">Cyphellophora europaea (strain CBS 101466)</name>
    <name type="common">Phialophora europaea</name>
    <dbReference type="NCBI Taxonomy" id="1220924"/>
    <lineage>
        <taxon>Eukaryota</taxon>
        <taxon>Fungi</taxon>
        <taxon>Dikarya</taxon>
        <taxon>Ascomycota</taxon>
        <taxon>Pezizomycotina</taxon>
        <taxon>Eurotiomycetes</taxon>
        <taxon>Chaetothyriomycetidae</taxon>
        <taxon>Chaetothyriales</taxon>
        <taxon>Cyphellophoraceae</taxon>
        <taxon>Cyphellophora</taxon>
    </lineage>
</organism>
<feature type="domain" description="GH16" evidence="1">
    <location>
        <begin position="12"/>
        <end position="193"/>
    </location>
</feature>
<dbReference type="PROSITE" id="PS51762">
    <property type="entry name" value="GH16_2"/>
    <property type="match status" value="1"/>
</dbReference>
<evidence type="ECO:0000313" key="3">
    <source>
        <dbReference type="Proteomes" id="UP000030752"/>
    </source>
</evidence>
<dbReference type="STRING" id="1220924.W2SBH0"/>
<dbReference type="HOGENOM" id="CLU_1408701_0_0_1"/>
<protein>
    <recommendedName>
        <fullName evidence="1">GH16 domain-containing protein</fullName>
    </recommendedName>
</protein>
<evidence type="ECO:0000313" key="2">
    <source>
        <dbReference type="EMBL" id="ETN45358.1"/>
    </source>
</evidence>
<dbReference type="GO" id="GO:0005975">
    <property type="term" value="P:carbohydrate metabolic process"/>
    <property type="evidence" value="ECO:0007669"/>
    <property type="project" value="InterPro"/>
</dbReference>
<proteinExistence type="predicted"/>
<keyword evidence="3" id="KW-1185">Reference proteome</keyword>
<dbReference type="InterPro" id="IPR000757">
    <property type="entry name" value="Beta-glucanase-like"/>
</dbReference>
<dbReference type="VEuPathDB" id="FungiDB:HMPREF1541_09189"/>
<dbReference type="eggNOG" id="ENOG502S5S4">
    <property type="taxonomic scope" value="Eukaryota"/>
</dbReference>
<dbReference type="InParanoid" id="W2SBH0"/>